<organism evidence="3 4">
    <name type="scientific">Aphidius gifuensis</name>
    <name type="common">Parasitoid wasp</name>
    <dbReference type="NCBI Taxonomy" id="684658"/>
    <lineage>
        <taxon>Eukaryota</taxon>
        <taxon>Metazoa</taxon>
        <taxon>Ecdysozoa</taxon>
        <taxon>Arthropoda</taxon>
        <taxon>Hexapoda</taxon>
        <taxon>Insecta</taxon>
        <taxon>Pterygota</taxon>
        <taxon>Neoptera</taxon>
        <taxon>Endopterygota</taxon>
        <taxon>Hymenoptera</taxon>
        <taxon>Apocrita</taxon>
        <taxon>Ichneumonoidea</taxon>
        <taxon>Braconidae</taxon>
        <taxon>Aphidiinae</taxon>
        <taxon>Aphidius</taxon>
    </lineage>
</organism>
<reference evidence="3 4" key="1">
    <citation type="submission" date="2020-08" db="EMBL/GenBank/DDBJ databases">
        <title>Aphidius gifuensis genome sequencing and assembly.</title>
        <authorList>
            <person name="Du Z."/>
        </authorList>
    </citation>
    <scope>NUCLEOTIDE SEQUENCE [LARGE SCALE GENOMIC DNA]</scope>
    <source>
        <strain evidence="3">YNYX2018</strain>
        <tissue evidence="3">Adults</tissue>
    </source>
</reference>
<evidence type="ECO:0000313" key="4">
    <source>
        <dbReference type="Proteomes" id="UP000639338"/>
    </source>
</evidence>
<feature type="region of interest" description="Disordered" evidence="1">
    <location>
        <begin position="317"/>
        <end position="344"/>
    </location>
</feature>
<keyword evidence="2" id="KW-0812">Transmembrane</keyword>
<comment type="caution">
    <text evidence="3">The sequence shown here is derived from an EMBL/GenBank/DDBJ whole genome shotgun (WGS) entry which is preliminary data.</text>
</comment>
<feature type="compositionally biased region" description="Basic residues" evidence="1">
    <location>
        <begin position="176"/>
        <end position="187"/>
    </location>
</feature>
<feature type="compositionally biased region" description="Low complexity" evidence="1">
    <location>
        <begin position="330"/>
        <end position="344"/>
    </location>
</feature>
<evidence type="ECO:0000313" key="3">
    <source>
        <dbReference type="EMBL" id="KAF7990142.1"/>
    </source>
</evidence>
<proteinExistence type="predicted"/>
<sequence length="425" mass="47566">MDRGKMMLTLGAGVAIGVVLTTCILSMFRNSFLTSSTEKTQEPQEPTKTSSLLSNGKLINRFKKKPPSPIKASLTDENSKNFDTFHEKSIDKSIDEKLCHKREHKVRVQVNRYTNNDELSQEYCSIFHTPDTLNSSQDNVGFLYNTIPQAVIGRMNKSHGDDDDDDDNNNNCINKTPKKPPRRHPPKKNIIVNADVHREQTANSSTTSIYNKSPNGHSTLNEISSKNSGISRPSSANIISISGQSSQTGLTRNSEEQEIINKRNDILLADTPVPTIQNIQLSSRVSSGINSENNKKIIENDIDIDIDIMREQNSPLDLSAKSKSNKCDNNFESSSSTNQNNESNKSLWSTFFRTNTDNIYSLSKNEIKTSSPCPRGKETLAKKFSKLVNLNNIKTHKVKLKNQIDDLTITEKFISLPENSDNSEK</sequence>
<name>A0A834XR36_APHGI</name>
<keyword evidence="2" id="KW-1133">Transmembrane helix</keyword>
<evidence type="ECO:0000256" key="1">
    <source>
        <dbReference type="SAM" id="MobiDB-lite"/>
    </source>
</evidence>
<feature type="transmembrane region" description="Helical" evidence="2">
    <location>
        <begin position="7"/>
        <end position="28"/>
    </location>
</feature>
<dbReference type="AlphaFoldDB" id="A0A834XR36"/>
<gene>
    <name evidence="3" type="ORF">HCN44_009877</name>
</gene>
<accession>A0A834XR36</accession>
<feature type="compositionally biased region" description="Polar residues" evidence="1">
    <location>
        <begin position="201"/>
        <end position="233"/>
    </location>
</feature>
<dbReference type="EMBL" id="JACMRX010000005">
    <property type="protein sequence ID" value="KAF7990142.1"/>
    <property type="molecule type" value="Genomic_DNA"/>
</dbReference>
<feature type="region of interest" description="Disordered" evidence="1">
    <location>
        <begin position="154"/>
        <end position="236"/>
    </location>
</feature>
<dbReference type="Proteomes" id="UP000639338">
    <property type="component" value="Unassembled WGS sequence"/>
</dbReference>
<keyword evidence="2" id="KW-0472">Membrane</keyword>
<protein>
    <submittedName>
        <fullName evidence="3">Uncharacterized protein</fullName>
    </submittedName>
</protein>
<keyword evidence="4" id="KW-1185">Reference proteome</keyword>
<evidence type="ECO:0000256" key="2">
    <source>
        <dbReference type="SAM" id="Phobius"/>
    </source>
</evidence>